<feature type="binding site" evidence="20">
    <location>
        <position position="157"/>
    </location>
    <ligand>
        <name>UDP-N-acetyl-alpha-D-glucosamine</name>
        <dbReference type="ChEBI" id="CHEBI:57705"/>
    </ligand>
</feature>
<feature type="binding site" evidence="20">
    <location>
        <position position="105"/>
    </location>
    <ligand>
        <name>Mg(2+)</name>
        <dbReference type="ChEBI" id="CHEBI:18420"/>
    </ligand>
</feature>
<dbReference type="PROSITE" id="PS00101">
    <property type="entry name" value="HEXAPEP_TRANSFERASES"/>
    <property type="match status" value="1"/>
</dbReference>
<feature type="binding site" evidence="20">
    <location>
        <position position="230"/>
    </location>
    <ligand>
        <name>Mg(2+)</name>
        <dbReference type="ChEBI" id="CHEBI:18420"/>
    </ligand>
</feature>
<feature type="binding site" evidence="20">
    <location>
        <position position="230"/>
    </location>
    <ligand>
        <name>UDP-N-acetyl-alpha-D-glucosamine</name>
        <dbReference type="ChEBI" id="CHEBI:57705"/>
    </ligand>
</feature>
<dbReference type="InterPro" id="IPR050065">
    <property type="entry name" value="GlmU-like"/>
</dbReference>
<gene>
    <name evidence="20 22" type="primary">glmU</name>
    <name evidence="22" type="ORF">D9X91_20480</name>
</gene>
<dbReference type="OrthoDB" id="9775031at2"/>
<evidence type="ECO:0000256" key="3">
    <source>
        <dbReference type="ARBA" id="ARBA00005208"/>
    </source>
</evidence>
<dbReference type="EC" id="2.7.7.23" evidence="20"/>
<evidence type="ECO:0000259" key="21">
    <source>
        <dbReference type="Pfam" id="PF00483"/>
    </source>
</evidence>
<evidence type="ECO:0000256" key="4">
    <source>
        <dbReference type="ARBA" id="ARBA00007707"/>
    </source>
</evidence>
<comment type="caution">
    <text evidence="20">Lacks conserved residue(s) required for the propagation of feature annotation.</text>
</comment>
<comment type="pathway">
    <text evidence="20">Bacterial outer membrane biogenesis; LPS lipid A biosynthesis.</text>
</comment>
<dbReference type="GO" id="GO:0009245">
    <property type="term" value="P:lipid A biosynthetic process"/>
    <property type="evidence" value="ECO:0007669"/>
    <property type="project" value="UniProtKB-UniRule"/>
</dbReference>
<keyword evidence="12 20" id="KW-0133">Cell shape</keyword>
<keyword evidence="23" id="KW-1185">Reference proteome</keyword>
<feature type="binding site" evidence="20">
    <location>
        <position position="442"/>
    </location>
    <ligand>
        <name>acetyl-CoA</name>
        <dbReference type="ChEBI" id="CHEBI:57288"/>
    </ligand>
</feature>
<feature type="binding site" evidence="20">
    <location>
        <position position="353"/>
    </location>
    <ligand>
        <name>UDP-N-acetyl-alpha-D-glucosamine</name>
        <dbReference type="ChEBI" id="CHEBI:57705"/>
    </ligand>
</feature>
<feature type="binding site" evidence="20">
    <location>
        <position position="368"/>
    </location>
    <ligand>
        <name>UDP-N-acetyl-alpha-D-glucosamine</name>
        <dbReference type="ChEBI" id="CHEBI:57705"/>
    </ligand>
</feature>
<evidence type="ECO:0000256" key="18">
    <source>
        <dbReference type="ARBA" id="ARBA00048493"/>
    </source>
</evidence>
<feature type="binding site" evidence="20">
    <location>
        <position position="379"/>
    </location>
    <ligand>
        <name>UDP-N-acetyl-alpha-D-glucosamine</name>
        <dbReference type="ChEBI" id="CHEBI:57705"/>
    </ligand>
</feature>
<evidence type="ECO:0000256" key="16">
    <source>
        <dbReference type="ARBA" id="ARBA00023316"/>
    </source>
</evidence>
<evidence type="ECO:0000256" key="8">
    <source>
        <dbReference type="ARBA" id="ARBA00022695"/>
    </source>
</evidence>
<feature type="binding site" evidence="20">
    <location>
        <begin position="80"/>
        <end position="81"/>
    </location>
    <ligand>
        <name>UDP-N-acetyl-alpha-D-glucosamine</name>
        <dbReference type="ChEBI" id="CHEBI:57705"/>
    </ligand>
</feature>
<evidence type="ECO:0000256" key="1">
    <source>
        <dbReference type="ARBA" id="ARBA00004496"/>
    </source>
</evidence>
<dbReference type="CDD" id="cd02540">
    <property type="entry name" value="GT2_GlmU_N_bac"/>
    <property type="match status" value="1"/>
</dbReference>
<comment type="pathway">
    <text evidence="2 20">Nucleotide-sugar biosynthesis; UDP-N-acetyl-alpha-D-glucosamine biosynthesis; N-acetyl-alpha-D-glucosamine 1-phosphate from alpha-D-glucosamine 6-phosphate (route II): step 2/2.</text>
</comment>
<evidence type="ECO:0000256" key="17">
    <source>
        <dbReference type="ARBA" id="ARBA00048247"/>
    </source>
</evidence>
<comment type="subcellular location">
    <subcellularLocation>
        <location evidence="1 20">Cytoplasm</location>
    </subcellularLocation>
</comment>
<comment type="catalytic activity">
    <reaction evidence="17 20">
        <text>alpha-D-glucosamine 1-phosphate + acetyl-CoA = N-acetyl-alpha-D-glucosamine 1-phosphate + CoA + H(+)</text>
        <dbReference type="Rhea" id="RHEA:13725"/>
        <dbReference type="ChEBI" id="CHEBI:15378"/>
        <dbReference type="ChEBI" id="CHEBI:57287"/>
        <dbReference type="ChEBI" id="CHEBI:57288"/>
        <dbReference type="ChEBI" id="CHEBI:57776"/>
        <dbReference type="ChEBI" id="CHEBI:58516"/>
        <dbReference type="EC" id="2.3.1.157"/>
    </reaction>
</comment>
<dbReference type="GO" id="GO:0000287">
    <property type="term" value="F:magnesium ion binding"/>
    <property type="evidence" value="ECO:0007669"/>
    <property type="project" value="UniProtKB-UniRule"/>
</dbReference>
<evidence type="ECO:0000256" key="10">
    <source>
        <dbReference type="ARBA" id="ARBA00022737"/>
    </source>
</evidence>
<dbReference type="NCBIfam" id="NF010934">
    <property type="entry name" value="PRK14354.1"/>
    <property type="match status" value="1"/>
</dbReference>
<dbReference type="GO" id="GO:0071555">
    <property type="term" value="P:cell wall organization"/>
    <property type="evidence" value="ECO:0007669"/>
    <property type="project" value="UniProtKB-KW"/>
</dbReference>
<feature type="active site" description="Proton acceptor" evidence="20">
    <location>
        <position position="365"/>
    </location>
</feature>
<proteinExistence type="inferred from homology"/>
<feature type="binding site" evidence="20">
    <location>
        <position position="335"/>
    </location>
    <ligand>
        <name>UDP-N-acetyl-alpha-D-glucosamine</name>
        <dbReference type="ChEBI" id="CHEBI:57705"/>
    </ligand>
</feature>
<dbReference type="InterPro" id="IPR038009">
    <property type="entry name" value="GlmU_C_LbH"/>
</dbReference>
<evidence type="ECO:0000256" key="13">
    <source>
        <dbReference type="ARBA" id="ARBA00022984"/>
    </source>
</evidence>
<evidence type="ECO:0000256" key="12">
    <source>
        <dbReference type="ARBA" id="ARBA00022960"/>
    </source>
</evidence>
<evidence type="ECO:0000256" key="15">
    <source>
        <dbReference type="ARBA" id="ARBA00023315"/>
    </source>
</evidence>
<evidence type="ECO:0000313" key="22">
    <source>
        <dbReference type="EMBL" id="RLQ91688.1"/>
    </source>
</evidence>
<dbReference type="SUPFAM" id="SSF51161">
    <property type="entry name" value="Trimeric LpxA-like enzymes"/>
    <property type="match status" value="1"/>
</dbReference>
<dbReference type="SUPFAM" id="SSF53448">
    <property type="entry name" value="Nucleotide-diphospho-sugar transferases"/>
    <property type="match status" value="1"/>
</dbReference>
<feature type="binding site" evidence="20">
    <location>
        <position position="142"/>
    </location>
    <ligand>
        <name>UDP-N-acetyl-alpha-D-glucosamine</name>
        <dbReference type="ChEBI" id="CHEBI:57705"/>
    </ligand>
</feature>
<keyword evidence="16 20" id="KW-0961">Cell wall biogenesis/degradation</keyword>
<feature type="binding site" evidence="20">
    <location>
        <position position="172"/>
    </location>
    <ligand>
        <name>UDP-N-acetyl-alpha-D-glucosamine</name>
        <dbReference type="ChEBI" id="CHEBI:57705"/>
    </ligand>
</feature>
<accession>A0A3L7JLI9</accession>
<evidence type="ECO:0000256" key="7">
    <source>
        <dbReference type="ARBA" id="ARBA00022679"/>
    </source>
</evidence>
<feature type="region of interest" description="Linker" evidence="20">
    <location>
        <begin position="233"/>
        <end position="253"/>
    </location>
</feature>
<feature type="region of interest" description="N-acetyltransferase" evidence="20">
    <location>
        <begin position="254"/>
        <end position="459"/>
    </location>
</feature>
<keyword evidence="7 20" id="KW-0808">Transferase</keyword>
<dbReference type="UniPathway" id="UPA00113">
    <property type="reaction ID" value="UER00532"/>
</dbReference>
<dbReference type="GO" id="GO:0016020">
    <property type="term" value="C:membrane"/>
    <property type="evidence" value="ECO:0007669"/>
    <property type="project" value="GOC"/>
</dbReference>
<dbReference type="PANTHER" id="PTHR43584">
    <property type="entry name" value="NUCLEOTIDYL TRANSFERASE"/>
    <property type="match status" value="1"/>
</dbReference>
<dbReference type="InterPro" id="IPR001451">
    <property type="entry name" value="Hexapep"/>
</dbReference>
<comment type="subunit">
    <text evidence="20">Homotrimer.</text>
</comment>
<evidence type="ECO:0000256" key="2">
    <source>
        <dbReference type="ARBA" id="ARBA00005166"/>
    </source>
</evidence>
<dbReference type="InterPro" id="IPR005882">
    <property type="entry name" value="Bifunctional_GlmU"/>
</dbReference>
<feature type="binding site" evidence="20">
    <location>
        <position position="25"/>
    </location>
    <ligand>
        <name>UDP-N-acetyl-alpha-D-glucosamine</name>
        <dbReference type="ChEBI" id="CHEBI:57705"/>
    </ligand>
</feature>
<feature type="binding site" evidence="20">
    <location>
        <position position="75"/>
    </location>
    <ligand>
        <name>UDP-N-acetyl-alpha-D-glucosamine</name>
        <dbReference type="ChEBI" id="CHEBI:57705"/>
    </ligand>
</feature>
<keyword evidence="13 20" id="KW-0573">Peptidoglycan synthesis</keyword>
<keyword evidence="15 20" id="KW-0012">Acyltransferase</keyword>
<comment type="catalytic activity">
    <reaction evidence="18 20">
        <text>N-acetyl-alpha-D-glucosamine 1-phosphate + UTP + H(+) = UDP-N-acetyl-alpha-D-glucosamine + diphosphate</text>
        <dbReference type="Rhea" id="RHEA:13509"/>
        <dbReference type="ChEBI" id="CHEBI:15378"/>
        <dbReference type="ChEBI" id="CHEBI:33019"/>
        <dbReference type="ChEBI" id="CHEBI:46398"/>
        <dbReference type="ChEBI" id="CHEBI:57705"/>
        <dbReference type="ChEBI" id="CHEBI:57776"/>
        <dbReference type="EC" id="2.7.7.23"/>
    </reaction>
</comment>
<evidence type="ECO:0000313" key="23">
    <source>
        <dbReference type="Proteomes" id="UP000276770"/>
    </source>
</evidence>
<dbReference type="PANTHER" id="PTHR43584:SF3">
    <property type="entry name" value="BIFUNCTIONAL PROTEIN GLMU"/>
    <property type="match status" value="1"/>
</dbReference>
<dbReference type="Pfam" id="PF00483">
    <property type="entry name" value="NTP_transferase"/>
    <property type="match status" value="1"/>
</dbReference>
<dbReference type="EMBL" id="RCVZ01000021">
    <property type="protein sequence ID" value="RLQ91688.1"/>
    <property type="molecule type" value="Genomic_DNA"/>
</dbReference>
<evidence type="ECO:0000256" key="11">
    <source>
        <dbReference type="ARBA" id="ARBA00022842"/>
    </source>
</evidence>
<keyword evidence="8 20" id="KW-0548">Nucleotidyltransferase</keyword>
<dbReference type="GO" id="GO:0009252">
    <property type="term" value="P:peptidoglycan biosynthetic process"/>
    <property type="evidence" value="ECO:0007669"/>
    <property type="project" value="UniProtKB-UniRule"/>
</dbReference>
<feature type="domain" description="Nucleotidyl transferase" evidence="21">
    <location>
        <begin position="8"/>
        <end position="222"/>
    </location>
</feature>
<evidence type="ECO:0000256" key="9">
    <source>
        <dbReference type="ARBA" id="ARBA00022723"/>
    </source>
</evidence>
<evidence type="ECO:0000256" key="20">
    <source>
        <dbReference type="HAMAP-Rule" id="MF_01631"/>
    </source>
</evidence>
<dbReference type="Pfam" id="PF00132">
    <property type="entry name" value="Hexapep"/>
    <property type="match status" value="3"/>
</dbReference>
<evidence type="ECO:0000256" key="19">
    <source>
        <dbReference type="ARBA" id="ARBA00049628"/>
    </source>
</evidence>
<reference evidence="22 23" key="1">
    <citation type="submission" date="2018-10" db="EMBL/GenBank/DDBJ databases">
        <title>Falsibacillus sp. genome draft.</title>
        <authorList>
            <person name="Shi S."/>
        </authorList>
    </citation>
    <scope>NUCLEOTIDE SEQUENCE [LARGE SCALE GENOMIC DNA]</scope>
    <source>
        <strain evidence="22 23">GY 10110</strain>
    </source>
</reference>
<organism evidence="22 23">
    <name type="scientific">Falsibacillus albus</name>
    <dbReference type="NCBI Taxonomy" id="2478915"/>
    <lineage>
        <taxon>Bacteria</taxon>
        <taxon>Bacillati</taxon>
        <taxon>Bacillota</taxon>
        <taxon>Bacilli</taxon>
        <taxon>Bacillales</taxon>
        <taxon>Bacillaceae</taxon>
        <taxon>Falsibacillus</taxon>
    </lineage>
</organism>
<keyword evidence="11 20" id="KW-0460">Magnesium</keyword>
<dbReference type="GO" id="GO:0006048">
    <property type="term" value="P:UDP-N-acetylglucosamine biosynthetic process"/>
    <property type="evidence" value="ECO:0007669"/>
    <property type="project" value="UniProtKB-UniPathway"/>
</dbReference>
<evidence type="ECO:0000256" key="5">
    <source>
        <dbReference type="ARBA" id="ARBA00007947"/>
    </source>
</evidence>
<feature type="binding site" evidence="20">
    <location>
        <position position="425"/>
    </location>
    <ligand>
        <name>acetyl-CoA</name>
        <dbReference type="ChEBI" id="CHEBI:57288"/>
    </ligand>
</feature>
<dbReference type="Proteomes" id="UP000276770">
    <property type="component" value="Unassembled WGS sequence"/>
</dbReference>
<dbReference type="NCBIfam" id="TIGR01173">
    <property type="entry name" value="glmU"/>
    <property type="match status" value="1"/>
</dbReference>
<comment type="cofactor">
    <cofactor evidence="20">
        <name>Mg(2+)</name>
        <dbReference type="ChEBI" id="CHEBI:18420"/>
    </cofactor>
    <text evidence="20">Binds 1 Mg(2+) ion per subunit.</text>
</comment>
<dbReference type="HAMAP" id="MF_01631">
    <property type="entry name" value="GlmU"/>
    <property type="match status" value="1"/>
</dbReference>
<comment type="similarity">
    <text evidence="5 20">In the N-terminal section; belongs to the N-acetylglucosamine-1-phosphate uridyltransferase family.</text>
</comment>
<name>A0A3L7JLI9_9BACI</name>
<dbReference type="Gene3D" id="2.160.10.10">
    <property type="entry name" value="Hexapeptide repeat proteins"/>
    <property type="match status" value="1"/>
</dbReference>
<sequence>MTNMKRFSVILAAGQGTRMKSKLYKVLHPVCGKPMVEHVVDQISELDINKTVTIVGHGAELVQSQLEGKSEFALQEEQLGTAHAVMQAKNVLGSQEGVTLVVCGDTPLIKASTMEALIQLHQGQGAKATILTAHANDPTGYGRIIRNEEGHVEKIVEHKDASDEERKVKEINTGTYCFDNQALFQALENVSNDNSQGEYYLPDVIEILKEQGEIVSAYQTEDFEETLGVNDRVALSEAERIMKKRINEKHMRNGVTFIDSANTYIGADVEIGRDTVIYPGTVLSGNTIIGEDCQIGPNTEIQNCEIGSNTVIKQSVAHDSSIGQDVKIGPFAHIRPQSDIHDEVKIGNFVEIKKSVFGKGSKASHLSYIGDAEVGSDVNLGCGSITVNYDGKNKFLTKIEDGVFVGCNSNLVAPVTIGKGAYVAAGSTITEDVPGEALSVARARQVNKENYVQKLNLKK</sequence>
<dbReference type="EC" id="2.3.1.157" evidence="20"/>
<dbReference type="Gene3D" id="3.90.550.10">
    <property type="entry name" value="Spore Coat Polysaccharide Biosynthesis Protein SpsA, Chain A"/>
    <property type="match status" value="1"/>
</dbReference>
<dbReference type="UniPathway" id="UPA00973"/>
<protein>
    <recommendedName>
        <fullName evidence="20">Bifunctional protein GlmU</fullName>
    </recommendedName>
    <domain>
        <recommendedName>
            <fullName evidence="20">UDP-N-acetylglucosamine pyrophosphorylase</fullName>
            <ecNumber evidence="20">2.7.7.23</ecNumber>
        </recommendedName>
        <alternativeName>
            <fullName evidence="20">N-acetylglucosamine-1-phosphate uridyltransferase</fullName>
        </alternativeName>
    </domain>
    <domain>
        <recommendedName>
            <fullName evidence="20">Glucosamine-1-phosphate N-acetyltransferase</fullName>
            <ecNumber evidence="20">2.3.1.157</ecNumber>
        </recommendedName>
    </domain>
</protein>
<keyword evidence="6 20" id="KW-0963">Cytoplasm</keyword>
<dbReference type="InterPro" id="IPR011004">
    <property type="entry name" value="Trimer_LpxA-like_sf"/>
</dbReference>
<dbReference type="GO" id="GO:0005737">
    <property type="term" value="C:cytoplasm"/>
    <property type="evidence" value="ECO:0007669"/>
    <property type="project" value="UniProtKB-SubCell"/>
</dbReference>
<evidence type="ECO:0000256" key="6">
    <source>
        <dbReference type="ARBA" id="ARBA00022490"/>
    </source>
</evidence>
<dbReference type="InterPro" id="IPR005835">
    <property type="entry name" value="NTP_transferase_dom"/>
</dbReference>
<feature type="region of interest" description="Pyrophosphorylase" evidence="20">
    <location>
        <begin position="1"/>
        <end position="232"/>
    </location>
</feature>
<comment type="function">
    <text evidence="19 20">Catalyzes the last two sequential reactions in the de novo biosynthetic pathway for UDP-N-acetylglucosamine (UDP-GlcNAc). The C-terminal domain catalyzes the transfer of acetyl group from acetyl coenzyme A to glucosamine-1-phosphate (GlcN-1-P) to produce N-acetylglucosamine-1-phosphate (GlcNAc-1-P), which is converted into UDP-GlcNAc by the transfer of uridine 5-monophosphate (from uridine 5-triphosphate), a reaction catalyzed by the N-terminal domain.</text>
</comment>
<dbReference type="InterPro" id="IPR029044">
    <property type="entry name" value="Nucleotide-diphossugar_trans"/>
</dbReference>
<dbReference type="AlphaFoldDB" id="A0A3L7JLI9"/>
<comment type="similarity">
    <text evidence="4 20">In the C-terminal section; belongs to the transferase hexapeptide repeat family.</text>
</comment>
<dbReference type="GO" id="GO:0008360">
    <property type="term" value="P:regulation of cell shape"/>
    <property type="evidence" value="ECO:0007669"/>
    <property type="project" value="UniProtKB-KW"/>
</dbReference>
<evidence type="ECO:0000256" key="14">
    <source>
        <dbReference type="ARBA" id="ARBA00023268"/>
    </source>
</evidence>
<comment type="caution">
    <text evidence="22">The sequence shown here is derived from an EMBL/GenBank/DDBJ whole genome shotgun (WGS) entry which is preliminary data.</text>
</comment>
<dbReference type="CDD" id="cd03353">
    <property type="entry name" value="LbH_GlmU_C"/>
    <property type="match status" value="1"/>
</dbReference>
<keyword evidence="10 20" id="KW-0677">Repeat</keyword>
<comment type="pathway">
    <text evidence="3 20">Nucleotide-sugar biosynthesis; UDP-N-acetyl-alpha-D-glucosamine biosynthesis; UDP-N-acetyl-alpha-D-glucosamine from N-acetyl-alpha-D-glucosamine 1-phosphate: step 1/1.</text>
</comment>
<keyword evidence="9 20" id="KW-0479">Metal-binding</keyword>
<dbReference type="GO" id="GO:0003977">
    <property type="term" value="F:UDP-N-acetylglucosamine diphosphorylase activity"/>
    <property type="evidence" value="ECO:0007669"/>
    <property type="project" value="UniProtKB-UniRule"/>
</dbReference>
<dbReference type="InterPro" id="IPR018357">
    <property type="entry name" value="Hexapep_transf_CS"/>
</dbReference>
<feature type="binding site" evidence="20">
    <location>
        <begin position="11"/>
        <end position="14"/>
    </location>
    <ligand>
        <name>UDP-N-acetyl-alpha-D-glucosamine</name>
        <dbReference type="ChEBI" id="CHEBI:57705"/>
    </ligand>
</feature>
<feature type="binding site" evidence="20">
    <location>
        <begin position="388"/>
        <end position="389"/>
    </location>
    <ligand>
        <name>acetyl-CoA</name>
        <dbReference type="ChEBI" id="CHEBI:57288"/>
    </ligand>
</feature>
<dbReference type="GO" id="GO:0019134">
    <property type="term" value="F:glucosamine-1-phosphate N-acetyltransferase activity"/>
    <property type="evidence" value="ECO:0007669"/>
    <property type="project" value="UniProtKB-UniRule"/>
</dbReference>
<keyword evidence="14 20" id="KW-0511">Multifunctional enzyme</keyword>
<dbReference type="GO" id="GO:0000902">
    <property type="term" value="P:cell morphogenesis"/>
    <property type="evidence" value="ECO:0007669"/>
    <property type="project" value="UniProtKB-UniRule"/>
</dbReference>